<organism evidence="2 3">
    <name type="scientific">Anas platyrhynchos</name>
    <name type="common">Mallard</name>
    <name type="synonym">Anas boschas</name>
    <dbReference type="NCBI Taxonomy" id="8839"/>
    <lineage>
        <taxon>Eukaryota</taxon>
        <taxon>Metazoa</taxon>
        <taxon>Chordata</taxon>
        <taxon>Craniata</taxon>
        <taxon>Vertebrata</taxon>
        <taxon>Euteleostomi</taxon>
        <taxon>Archelosauria</taxon>
        <taxon>Archosauria</taxon>
        <taxon>Dinosauria</taxon>
        <taxon>Saurischia</taxon>
        <taxon>Theropoda</taxon>
        <taxon>Coelurosauria</taxon>
        <taxon>Aves</taxon>
        <taxon>Neognathae</taxon>
        <taxon>Galloanserae</taxon>
        <taxon>Anseriformes</taxon>
        <taxon>Anatidae</taxon>
        <taxon>Anatinae</taxon>
        <taxon>Anas</taxon>
    </lineage>
</organism>
<feature type="compositionally biased region" description="Polar residues" evidence="1">
    <location>
        <begin position="1"/>
        <end position="12"/>
    </location>
</feature>
<evidence type="ECO:0000313" key="2">
    <source>
        <dbReference type="EMBL" id="EOA96329.1"/>
    </source>
</evidence>
<feature type="region of interest" description="Disordered" evidence="1">
    <location>
        <begin position="1"/>
        <end position="48"/>
    </location>
</feature>
<keyword evidence="3" id="KW-1185">Reference proteome</keyword>
<feature type="compositionally biased region" description="Polar residues" evidence="1">
    <location>
        <begin position="62"/>
        <end position="82"/>
    </location>
</feature>
<evidence type="ECO:0000313" key="3">
    <source>
        <dbReference type="Proteomes" id="UP000296049"/>
    </source>
</evidence>
<proteinExistence type="predicted"/>
<feature type="region of interest" description="Disordered" evidence="1">
    <location>
        <begin position="62"/>
        <end position="184"/>
    </location>
</feature>
<dbReference type="EMBL" id="KB744031">
    <property type="protein sequence ID" value="EOA96329.1"/>
    <property type="molecule type" value="Genomic_DNA"/>
</dbReference>
<name>R0L4L4_ANAPL</name>
<reference evidence="3" key="1">
    <citation type="journal article" date="2013" name="Nat. Genet.">
        <title>The duck genome and transcriptome provide insight into an avian influenza virus reservoir species.</title>
        <authorList>
            <person name="Huang Y."/>
            <person name="Li Y."/>
            <person name="Burt D.W."/>
            <person name="Chen H."/>
            <person name="Zhang Y."/>
            <person name="Qian W."/>
            <person name="Kim H."/>
            <person name="Gan S."/>
            <person name="Zhao Y."/>
            <person name="Li J."/>
            <person name="Yi K."/>
            <person name="Feng H."/>
            <person name="Zhu P."/>
            <person name="Li B."/>
            <person name="Liu Q."/>
            <person name="Fairley S."/>
            <person name="Magor K.E."/>
            <person name="Du Z."/>
            <person name="Hu X."/>
            <person name="Goodman L."/>
            <person name="Tafer H."/>
            <person name="Vignal A."/>
            <person name="Lee T."/>
            <person name="Kim K.W."/>
            <person name="Sheng Z."/>
            <person name="An Y."/>
            <person name="Searle S."/>
            <person name="Herrero J."/>
            <person name="Groenen M.A."/>
            <person name="Crooijmans R.P."/>
            <person name="Faraut T."/>
            <person name="Cai Q."/>
            <person name="Webster R.G."/>
            <person name="Aldridge J.R."/>
            <person name="Warren W.C."/>
            <person name="Bartschat S."/>
            <person name="Kehr S."/>
            <person name="Marz M."/>
            <person name="Stadler P.F."/>
            <person name="Smith J."/>
            <person name="Kraus R.H."/>
            <person name="Zhao Y."/>
            <person name="Ren L."/>
            <person name="Fei J."/>
            <person name="Morisson M."/>
            <person name="Kaiser P."/>
            <person name="Griffin D.K."/>
            <person name="Rao M."/>
            <person name="Pitel F."/>
            <person name="Wang J."/>
            <person name="Li N."/>
        </authorList>
    </citation>
    <scope>NUCLEOTIDE SEQUENCE [LARGE SCALE GENOMIC DNA]</scope>
</reference>
<protein>
    <submittedName>
        <fullName evidence="2">Uncharacterized protein</fullName>
    </submittedName>
</protein>
<evidence type="ECO:0000256" key="1">
    <source>
        <dbReference type="SAM" id="MobiDB-lite"/>
    </source>
</evidence>
<gene>
    <name evidence="2" type="ORF">Anapl_06753</name>
</gene>
<sequence length="184" mass="18447">MALAQGTSSSTAPGADPAASSRANPQEGTPRTARGFATGHAALPGTLGAGSVLVPCLVQSTPRGQASGKLTRTAPASSSPGATLSVWPQLPGKSWPKLERREPTVLSDNGTEDTSTSPGPRPVALPPGDVSLELGQDPPEQLPCSPRRRSTELGLAPGADRREGSAGGMWGVLLPHAPGGLPAG</sequence>
<dbReference type="AlphaFoldDB" id="R0L4L4"/>
<dbReference type="Proteomes" id="UP000296049">
    <property type="component" value="Unassembled WGS sequence"/>
</dbReference>
<accession>R0L4L4</accession>
<feature type="compositionally biased region" description="Polar residues" evidence="1">
    <location>
        <begin position="106"/>
        <end position="118"/>
    </location>
</feature>